<feature type="signal peptide" evidence="2">
    <location>
        <begin position="1"/>
        <end position="18"/>
    </location>
</feature>
<reference evidence="3 4" key="1">
    <citation type="submission" date="2021-02" db="EMBL/GenBank/DDBJ databases">
        <title>Variation within the Batrachochytrium salamandrivorans European outbreak.</title>
        <authorList>
            <person name="Kelly M."/>
            <person name="Pasmans F."/>
            <person name="Shea T.P."/>
            <person name="Munoz J.F."/>
            <person name="Carranza S."/>
            <person name="Cuomo C.A."/>
            <person name="Martel A."/>
        </authorList>
    </citation>
    <scope>NUCLEOTIDE SEQUENCE [LARGE SCALE GENOMIC DNA]</scope>
    <source>
        <strain evidence="3 4">AMFP18/2</strain>
    </source>
</reference>
<keyword evidence="4" id="KW-1185">Reference proteome</keyword>
<sequence>MKVNVFVAAAMVITSVSASGDGGLLRCLGRICGSGESQEPTKPNPKCAPLLLELASLWADIDAFNCRSETQDERFFKLVTGQNTGEISDGLGVGNDRKGGEGVLRAAAIQKHIKSNPGDIPRLREIQAESLSLEKNYREIWAKLKKSKCVTKELKRTSSPKNMEKEGNFPKWKDAKGKDIFRKQ</sequence>
<name>A0ABQ8FCR0_9FUNG</name>
<accession>A0ABQ8FCR0</accession>
<organism evidence="3 4">
    <name type="scientific">Batrachochytrium salamandrivorans</name>
    <dbReference type="NCBI Taxonomy" id="1357716"/>
    <lineage>
        <taxon>Eukaryota</taxon>
        <taxon>Fungi</taxon>
        <taxon>Fungi incertae sedis</taxon>
        <taxon>Chytridiomycota</taxon>
        <taxon>Chytridiomycota incertae sedis</taxon>
        <taxon>Chytridiomycetes</taxon>
        <taxon>Rhizophydiales</taxon>
        <taxon>Rhizophydiales incertae sedis</taxon>
        <taxon>Batrachochytrium</taxon>
    </lineage>
</organism>
<keyword evidence="2" id="KW-0732">Signal</keyword>
<evidence type="ECO:0000256" key="2">
    <source>
        <dbReference type="SAM" id="SignalP"/>
    </source>
</evidence>
<proteinExistence type="predicted"/>
<gene>
    <name evidence="3" type="ORF">BASA50_006464</name>
</gene>
<feature type="region of interest" description="Disordered" evidence="1">
    <location>
        <begin position="152"/>
        <end position="184"/>
    </location>
</feature>
<dbReference type="EMBL" id="JAFCIX010000332">
    <property type="protein sequence ID" value="KAH6594515.1"/>
    <property type="molecule type" value="Genomic_DNA"/>
</dbReference>
<evidence type="ECO:0000313" key="3">
    <source>
        <dbReference type="EMBL" id="KAH6594515.1"/>
    </source>
</evidence>
<evidence type="ECO:0000313" key="4">
    <source>
        <dbReference type="Proteomes" id="UP001648503"/>
    </source>
</evidence>
<evidence type="ECO:0000256" key="1">
    <source>
        <dbReference type="SAM" id="MobiDB-lite"/>
    </source>
</evidence>
<dbReference type="Proteomes" id="UP001648503">
    <property type="component" value="Unassembled WGS sequence"/>
</dbReference>
<comment type="caution">
    <text evidence="3">The sequence shown here is derived from an EMBL/GenBank/DDBJ whole genome shotgun (WGS) entry which is preliminary data.</text>
</comment>
<feature type="chain" id="PRO_5046811189" evidence="2">
    <location>
        <begin position="19"/>
        <end position="184"/>
    </location>
</feature>
<protein>
    <submittedName>
        <fullName evidence="3">Uncharacterized protein</fullName>
    </submittedName>
</protein>